<proteinExistence type="predicted"/>
<protein>
    <recommendedName>
        <fullName evidence="1">Reverse transcriptase domain-containing protein</fullName>
    </recommendedName>
</protein>
<dbReference type="InterPro" id="IPR043502">
    <property type="entry name" value="DNA/RNA_pol_sf"/>
</dbReference>
<feature type="domain" description="Reverse transcriptase" evidence="1">
    <location>
        <begin position="204"/>
        <end position="471"/>
    </location>
</feature>
<sequence>MTASKKSQTLALHRDTHKQLQTLEQTYITDHSETVLSQIIRLRRKLKALKYKEAEKAIIWTKQLFYEKGDKQHTLLAKKLKDQKTTTRITTIQSPSGQLTYNPNQIGQLFHDYYHKLYNLRLSLPPHKDSEPDPLTKFLKEANLPKFTDSNLQTLNCPITTEEIVATIKSMPNAKTPGPDGLPYKYYKTYLHILLPYLTKLFNSYLQGTPIPNTTLTSYLTLLPKEGKDITLCTNYRPIALLNSDLKLFSKILANRLAPILPHMIHKDQVGFILGRQAGDNTRRVINLIEIAKNQKQQMLLLGLDAEKAFDRLSWPFLFALLQHLNLSGPYLTALNSLYSNPSTYLKLPGQIQKPISISNGTRQGCPLSPLLYALSIEPLAAVIRNNPDVTGVKVFNNQYKIFLFADDVLLTITNPLTTLPSLHKILNEYGTLSGYKINLSKTEALPVNLSSPILEILQAKFKYNWKFNFITYRGTKISSTYDKLYDYNFTPLLNQTKIALKRWLTPSLSWFGKIAALKMNILPKFLYLFETLPIPISTKTFKDIQTLFHKFIWGNKQHRIGKATLTTSIKRGGLGVPLLQKYYDAAHLRQLLAWSHWKPPTIWGHIENQMSPGGHLNSRIWSSNKPTTPTTSLLQTTRHTLNIWNNYKHKLKLKSTYPLNTIYLNNPDFAPGLQPDFYSRWQQTGQHTIKDLINNPTHSLLPFMDLTRKTPSVQLRQFEYFQLRHFLQPYIQQTKSTLPTPFESLAFLGLPQKGLISRIYKMLTDPTPEDQPKHKYMTKWANCLPTPPTTEDWEAIWTNSRKIVTCVRQKESIYKTLMFWYYTPDKLHALFPDHPNTCWRLCGEVGTPLHIFWTCPKIQPLWNNIADLLTNLTAQVLPKDPLTYLLGRPFPELSKYSQALANQVLTMTRIALAAKWKSIDPPTIAEVITRVNSNRRFEDRIAFLQNKSANFLKVWSIWEFRGLAN</sequence>
<organism evidence="2">
    <name type="scientific">Xenopus tropicalis</name>
    <name type="common">Western clawed frog</name>
    <name type="synonym">Silurana tropicalis</name>
    <dbReference type="NCBI Taxonomy" id="8364"/>
    <lineage>
        <taxon>Eukaryota</taxon>
        <taxon>Metazoa</taxon>
        <taxon>Chordata</taxon>
        <taxon>Craniata</taxon>
        <taxon>Vertebrata</taxon>
        <taxon>Euteleostomi</taxon>
        <taxon>Amphibia</taxon>
        <taxon>Batrachia</taxon>
        <taxon>Anura</taxon>
        <taxon>Pipoidea</taxon>
        <taxon>Pipidae</taxon>
        <taxon>Xenopodinae</taxon>
        <taxon>Xenopus</taxon>
        <taxon>Silurana</taxon>
    </lineage>
</organism>
<dbReference type="Pfam" id="PF00078">
    <property type="entry name" value="RVT_1"/>
    <property type="match status" value="1"/>
</dbReference>
<dbReference type="AlphaFoldDB" id="A0A803JHE0"/>
<evidence type="ECO:0000259" key="1">
    <source>
        <dbReference type="PROSITE" id="PS50878"/>
    </source>
</evidence>
<dbReference type="PANTHER" id="PTHR31635:SF196">
    <property type="entry name" value="REVERSE TRANSCRIPTASE DOMAIN-CONTAINING PROTEIN-RELATED"/>
    <property type="match status" value="1"/>
</dbReference>
<dbReference type="InterPro" id="IPR000477">
    <property type="entry name" value="RT_dom"/>
</dbReference>
<dbReference type="InParanoid" id="A0A803JHE0"/>
<name>A0A803JHE0_XENTR</name>
<dbReference type="SUPFAM" id="SSF56672">
    <property type="entry name" value="DNA/RNA polymerases"/>
    <property type="match status" value="1"/>
</dbReference>
<dbReference type="CDD" id="cd01650">
    <property type="entry name" value="RT_nLTR_like"/>
    <property type="match status" value="1"/>
</dbReference>
<reference evidence="2" key="1">
    <citation type="journal article" date="2010" name="Science">
        <title>The genome of the Western clawed frog Xenopus tropicalis.</title>
        <authorList>
            <person name="Hellsten U."/>
            <person name="Harland R.M."/>
            <person name="Gilchrist M.J."/>
            <person name="Hendrix D."/>
            <person name="Jurka J."/>
            <person name="Kapitonov V."/>
            <person name="Ovcharenko I."/>
            <person name="Putnam N.H."/>
            <person name="Shu S."/>
            <person name="Taher L."/>
            <person name="Blitz I.L."/>
            <person name="Blumberg B."/>
            <person name="Dichmann D.S."/>
            <person name="Dubchak I."/>
            <person name="Amaya E."/>
            <person name="Detter J.C."/>
            <person name="Fletcher R."/>
            <person name="Gerhard D.S."/>
            <person name="Goodstein D."/>
            <person name="Graves T."/>
            <person name="Grigoriev I.V."/>
            <person name="Grimwood J."/>
            <person name="Kawashima T."/>
            <person name="Lindquist E."/>
            <person name="Lucas S.M."/>
            <person name="Mead P.E."/>
            <person name="Mitros T."/>
            <person name="Ogino H."/>
            <person name="Ohta Y."/>
            <person name="Poliakov A.V."/>
            <person name="Pollet N."/>
            <person name="Robert J."/>
            <person name="Salamov A."/>
            <person name="Sater A.K."/>
            <person name="Schmutz J."/>
            <person name="Terry A."/>
            <person name="Vize P.D."/>
            <person name="Warren W.C."/>
            <person name="Wells D."/>
            <person name="Wills A."/>
            <person name="Wilson R.K."/>
            <person name="Zimmerman L.B."/>
            <person name="Zorn A.M."/>
            <person name="Grainger R."/>
            <person name="Grammer T."/>
            <person name="Khokha M.K."/>
            <person name="Richardson P.M."/>
            <person name="Rokhsar D.S."/>
        </authorList>
    </citation>
    <scope>NUCLEOTIDE SEQUENCE [LARGE SCALE GENOMIC DNA]</scope>
    <source>
        <strain evidence="2">Nigerian</strain>
    </source>
</reference>
<reference evidence="2" key="2">
    <citation type="submission" date="2021-03" db="UniProtKB">
        <authorList>
            <consortium name="Ensembl"/>
        </authorList>
    </citation>
    <scope>IDENTIFICATION</scope>
</reference>
<dbReference type="PROSITE" id="PS50878">
    <property type="entry name" value="RT_POL"/>
    <property type="match status" value="1"/>
</dbReference>
<evidence type="ECO:0000313" key="2">
    <source>
        <dbReference type="Ensembl" id="ENSXETP00000107324"/>
    </source>
</evidence>
<dbReference type="GeneTree" id="ENSGT00940000163630"/>
<dbReference type="PANTHER" id="PTHR31635">
    <property type="entry name" value="REVERSE TRANSCRIPTASE DOMAIN-CONTAINING PROTEIN-RELATED"/>
    <property type="match status" value="1"/>
</dbReference>
<dbReference type="Ensembl" id="ENSXETT00000107480">
    <property type="protein sequence ID" value="ENSXETP00000107324"/>
    <property type="gene ID" value="ENSXETG00000047768"/>
</dbReference>
<accession>A0A803JHE0</accession>